<evidence type="ECO:0000256" key="2">
    <source>
        <dbReference type="ARBA" id="ARBA00022747"/>
    </source>
</evidence>
<dbReference type="GO" id="GO:0003677">
    <property type="term" value="F:DNA binding"/>
    <property type="evidence" value="ECO:0007669"/>
    <property type="project" value="UniProtKB-KW"/>
</dbReference>
<dbReference type="Pfam" id="PF01420">
    <property type="entry name" value="Methylase_S"/>
    <property type="match status" value="2"/>
</dbReference>
<keyword evidence="4" id="KW-0175">Coiled coil</keyword>
<organism evidence="6 7">
    <name type="scientific">Ruminococcus bromii</name>
    <dbReference type="NCBI Taxonomy" id="40518"/>
    <lineage>
        <taxon>Bacteria</taxon>
        <taxon>Bacillati</taxon>
        <taxon>Bacillota</taxon>
        <taxon>Clostridia</taxon>
        <taxon>Eubacteriales</taxon>
        <taxon>Oscillospiraceae</taxon>
        <taxon>Ruminococcus</taxon>
    </lineage>
</organism>
<reference evidence="6" key="1">
    <citation type="journal article" date="2018" name="Environ. Microbiol.">
        <title>Sporulation capability and amylosome conservation among diverse human colonic and rumen isolates of the keystone starch-degrader Ruminococcus bromii.</title>
        <authorList>
            <person name="Mukhopadhya I."/>
            <person name="Morais S."/>
            <person name="Laverde-Gomez J."/>
            <person name="Sheridan P.O."/>
            <person name="Walker A.W."/>
            <person name="Kelly W."/>
            <person name="Klieve A.V."/>
            <person name="Ouwerkerk D."/>
            <person name="Duncan S.H."/>
            <person name="Louis P."/>
            <person name="Koropatkin N."/>
            <person name="Cockburn D."/>
            <person name="Kibler R."/>
            <person name="Cooper P.J."/>
            <person name="Sandoval C."/>
            <person name="Crost E."/>
            <person name="Juge N."/>
            <person name="Bayer E.A."/>
            <person name="Flint H.J."/>
        </authorList>
    </citation>
    <scope>NUCLEOTIDE SEQUENCE [LARGE SCALE GENOMIC DNA]</scope>
    <source>
        <strain evidence="6">ATCC 27255</strain>
    </source>
</reference>
<dbReference type="InterPro" id="IPR044946">
    <property type="entry name" value="Restrct_endonuc_typeI_TRD_sf"/>
</dbReference>
<dbReference type="CDD" id="cd17246">
    <property type="entry name" value="RMtype1_S_SonII-TRD2-CR2_like"/>
    <property type="match status" value="1"/>
</dbReference>
<feature type="domain" description="Type I restriction modification DNA specificity" evidence="5">
    <location>
        <begin position="3"/>
        <end position="179"/>
    </location>
</feature>
<evidence type="ECO:0000313" key="6">
    <source>
        <dbReference type="EMBL" id="PKD32161.1"/>
    </source>
</evidence>
<dbReference type="GO" id="GO:0009307">
    <property type="term" value="P:DNA restriction-modification system"/>
    <property type="evidence" value="ECO:0007669"/>
    <property type="project" value="UniProtKB-KW"/>
</dbReference>
<evidence type="ECO:0000256" key="1">
    <source>
        <dbReference type="ARBA" id="ARBA00010923"/>
    </source>
</evidence>
<dbReference type="InterPro" id="IPR000055">
    <property type="entry name" value="Restrct_endonuc_typeI_TRD"/>
</dbReference>
<keyword evidence="3" id="KW-0238">DNA-binding</keyword>
<dbReference type="RefSeq" id="WP_101028672.1">
    <property type="nucleotide sequence ID" value="NZ_CABMMZ010000031.1"/>
</dbReference>
<dbReference type="AlphaFoldDB" id="A0A2N0UYT9"/>
<evidence type="ECO:0000256" key="4">
    <source>
        <dbReference type="SAM" id="Coils"/>
    </source>
</evidence>
<protein>
    <submittedName>
        <fullName evidence="6">EcoKI restriction-modification system protein HsdS</fullName>
    </submittedName>
</protein>
<dbReference type="CDD" id="cd17278">
    <property type="entry name" value="RMtype1_S_LdeBORF1052P-TRD2-CR2"/>
    <property type="match status" value="1"/>
</dbReference>
<dbReference type="Gene3D" id="3.90.220.20">
    <property type="entry name" value="DNA methylase specificity domains"/>
    <property type="match status" value="2"/>
</dbReference>
<name>A0A2N0UYT9_9FIRM</name>
<dbReference type="EMBL" id="NNSR01000031">
    <property type="protein sequence ID" value="PKD32161.1"/>
    <property type="molecule type" value="Genomic_DNA"/>
</dbReference>
<dbReference type="PANTHER" id="PTHR30408">
    <property type="entry name" value="TYPE-1 RESTRICTION ENZYME ECOKI SPECIFICITY PROTEIN"/>
    <property type="match status" value="1"/>
</dbReference>
<comment type="caution">
    <text evidence="6">The sequence shown here is derived from an EMBL/GenBank/DDBJ whole genome shotgun (WGS) entry which is preliminary data.</text>
</comment>
<accession>A0A2N0UYT9</accession>
<evidence type="ECO:0000313" key="7">
    <source>
        <dbReference type="Proteomes" id="UP000233425"/>
    </source>
</evidence>
<keyword evidence="2" id="KW-0680">Restriction system</keyword>
<evidence type="ECO:0000256" key="3">
    <source>
        <dbReference type="ARBA" id="ARBA00023125"/>
    </source>
</evidence>
<sequence length="399" mass="44750">MSWDKVKLADCCLSISDGDHQPPPKAVSGVPFVTIANINKSNQFDFSDTMFVPKDYYDRLDSKRKAQVGDILYSVVGSFGIPVLIKEERPFVFQRHIAILRPNERINSAFLYYTMLSRDFYAKADAAAIGAAQRTVSLTSLRGMEIELPPLKVQETIASKLSVYDNLIENNQKQIKLLEEAARRLYKEWFVNFRFPGYEDTPIVDGVPEGWEKAPIDSRISLLSGYAFKSAQFDSSGEYKIVTIKNVKDGEFDGINTNRIVSIPGKMPKHCVLTDGDILLSLTGNVGRTCIVNGNNYLLNQRVAKLQSDIPAFTYCLFRSSDMFDAMNNLANGTAQQNLSPIRTGKISILFPADNLLEEFERIVGSMISKMLSLIKQCDLLIQARDRLLPKLMSGEIEV</sequence>
<dbReference type="InterPro" id="IPR052021">
    <property type="entry name" value="Type-I_RS_S_subunit"/>
</dbReference>
<dbReference type="PANTHER" id="PTHR30408:SF13">
    <property type="entry name" value="TYPE I RESTRICTION ENZYME HINDI SPECIFICITY SUBUNIT"/>
    <property type="match status" value="1"/>
</dbReference>
<feature type="domain" description="Type I restriction modification DNA specificity" evidence="5">
    <location>
        <begin position="208"/>
        <end position="352"/>
    </location>
</feature>
<dbReference type="SUPFAM" id="SSF116734">
    <property type="entry name" value="DNA methylase specificity domain"/>
    <property type="match status" value="2"/>
</dbReference>
<dbReference type="Proteomes" id="UP000233425">
    <property type="component" value="Unassembled WGS sequence"/>
</dbReference>
<gene>
    <name evidence="6" type="ORF">RBATCC27255_00587</name>
</gene>
<proteinExistence type="inferred from homology"/>
<keyword evidence="7" id="KW-1185">Reference proteome</keyword>
<feature type="coiled-coil region" evidence="4">
    <location>
        <begin position="161"/>
        <end position="188"/>
    </location>
</feature>
<evidence type="ECO:0000259" key="5">
    <source>
        <dbReference type="Pfam" id="PF01420"/>
    </source>
</evidence>
<comment type="similarity">
    <text evidence="1">Belongs to the type-I restriction system S methylase family.</text>
</comment>